<evidence type="ECO:0000256" key="9">
    <source>
        <dbReference type="PROSITE-ProRule" id="PRU00108"/>
    </source>
</evidence>
<dbReference type="Gene3D" id="2.10.110.10">
    <property type="entry name" value="Cysteine Rich Protein"/>
    <property type="match status" value="2"/>
</dbReference>
<keyword evidence="5 10" id="KW-0440">LIM domain</keyword>
<dbReference type="Gene3D" id="1.10.10.60">
    <property type="entry name" value="Homeodomain-like"/>
    <property type="match status" value="1"/>
</dbReference>
<evidence type="ECO:0000259" key="14">
    <source>
        <dbReference type="PROSITE" id="PS50071"/>
    </source>
</evidence>
<dbReference type="Pfam" id="PF00412">
    <property type="entry name" value="LIM"/>
    <property type="match status" value="2"/>
</dbReference>
<dbReference type="Pfam" id="PF00046">
    <property type="entry name" value="Homeodomain"/>
    <property type="match status" value="1"/>
</dbReference>
<evidence type="ECO:0000256" key="5">
    <source>
        <dbReference type="ARBA" id="ARBA00023038"/>
    </source>
</evidence>
<keyword evidence="3" id="KW-0677">Repeat</keyword>
<dbReference type="SUPFAM" id="SSF46689">
    <property type="entry name" value="Homeodomain-like"/>
    <property type="match status" value="1"/>
</dbReference>
<feature type="DNA-binding region" description="Homeobox" evidence="9">
    <location>
        <begin position="201"/>
        <end position="260"/>
    </location>
</feature>
<dbReference type="InterPro" id="IPR001781">
    <property type="entry name" value="Znf_LIM"/>
</dbReference>
<dbReference type="STRING" id="1561998.A0A1I7T8U1"/>
<feature type="compositionally biased region" description="Basic and acidic residues" evidence="12">
    <location>
        <begin position="261"/>
        <end position="271"/>
    </location>
</feature>
<dbReference type="SMART" id="SM00132">
    <property type="entry name" value="LIM"/>
    <property type="match status" value="2"/>
</dbReference>
<dbReference type="GO" id="GO:0000977">
    <property type="term" value="F:RNA polymerase II transcription regulatory region sequence-specific DNA binding"/>
    <property type="evidence" value="ECO:0007669"/>
    <property type="project" value="TreeGrafter"/>
</dbReference>
<protein>
    <submittedName>
        <fullName evidence="16">Homeobox domain-containing protein</fullName>
    </submittedName>
</protein>
<dbReference type="GO" id="GO:0007409">
    <property type="term" value="P:axonogenesis"/>
    <property type="evidence" value="ECO:0007669"/>
    <property type="project" value="UniProtKB-ARBA"/>
</dbReference>
<evidence type="ECO:0000256" key="8">
    <source>
        <dbReference type="ARBA" id="ARBA00023242"/>
    </source>
</evidence>
<feature type="domain" description="LIM zinc-binding" evidence="13">
    <location>
        <begin position="54"/>
        <end position="115"/>
    </location>
</feature>
<evidence type="ECO:0000256" key="12">
    <source>
        <dbReference type="SAM" id="MobiDB-lite"/>
    </source>
</evidence>
<evidence type="ECO:0000256" key="11">
    <source>
        <dbReference type="RuleBase" id="RU000682"/>
    </source>
</evidence>
<evidence type="ECO:0000256" key="6">
    <source>
        <dbReference type="ARBA" id="ARBA00023125"/>
    </source>
</evidence>
<dbReference type="GO" id="GO:0045944">
    <property type="term" value="P:positive regulation of transcription by RNA polymerase II"/>
    <property type="evidence" value="ECO:0007669"/>
    <property type="project" value="UniProtKB-ARBA"/>
</dbReference>
<evidence type="ECO:0000256" key="1">
    <source>
        <dbReference type="ARBA" id="ARBA00004123"/>
    </source>
</evidence>
<keyword evidence="7 9" id="KW-0371">Homeobox</keyword>
<dbReference type="AlphaFoldDB" id="A0A1I7T8U1"/>
<dbReference type="InterPro" id="IPR001356">
    <property type="entry name" value="HD"/>
</dbReference>
<keyword evidence="2 10" id="KW-0479">Metal-binding</keyword>
<feature type="region of interest" description="Disordered" evidence="12">
    <location>
        <begin position="258"/>
        <end position="315"/>
    </location>
</feature>
<dbReference type="Proteomes" id="UP000095282">
    <property type="component" value="Unplaced"/>
</dbReference>
<dbReference type="WBParaSite" id="Csp11.Scaffold548.g3554.t1">
    <property type="protein sequence ID" value="Csp11.Scaffold548.g3554.t1"/>
    <property type="gene ID" value="Csp11.Scaffold548.g3554"/>
</dbReference>
<evidence type="ECO:0000259" key="13">
    <source>
        <dbReference type="PROSITE" id="PS50023"/>
    </source>
</evidence>
<dbReference type="PROSITE" id="PS50023">
    <property type="entry name" value="LIM_DOMAIN_2"/>
    <property type="match status" value="2"/>
</dbReference>
<accession>A0A1I7T8U1</accession>
<dbReference type="InterPro" id="IPR009057">
    <property type="entry name" value="Homeodomain-like_sf"/>
</dbReference>
<keyword evidence="15" id="KW-1185">Reference proteome</keyword>
<feature type="domain" description="LIM zinc-binding" evidence="13">
    <location>
        <begin position="116"/>
        <end position="177"/>
    </location>
</feature>
<dbReference type="eggNOG" id="KOG0490">
    <property type="taxonomic scope" value="Eukaryota"/>
</dbReference>
<dbReference type="PROSITE" id="PS00027">
    <property type="entry name" value="HOMEOBOX_1"/>
    <property type="match status" value="1"/>
</dbReference>
<keyword evidence="6 9" id="KW-0238">DNA-binding</keyword>
<keyword evidence="8 9" id="KW-0539">Nucleus</keyword>
<dbReference type="GO" id="GO:0050877">
    <property type="term" value="P:nervous system process"/>
    <property type="evidence" value="ECO:0007669"/>
    <property type="project" value="UniProtKB-ARBA"/>
</dbReference>
<evidence type="ECO:0000313" key="15">
    <source>
        <dbReference type="Proteomes" id="UP000095282"/>
    </source>
</evidence>
<dbReference type="SUPFAM" id="SSF57716">
    <property type="entry name" value="Glucocorticoid receptor-like (DNA-binding domain)"/>
    <property type="match status" value="2"/>
</dbReference>
<dbReference type="GO" id="GO:0046872">
    <property type="term" value="F:metal ion binding"/>
    <property type="evidence" value="ECO:0007669"/>
    <property type="project" value="UniProtKB-KW"/>
</dbReference>
<evidence type="ECO:0000256" key="2">
    <source>
        <dbReference type="ARBA" id="ARBA00022723"/>
    </source>
</evidence>
<dbReference type="FunFam" id="1.10.10.60:FF:000448">
    <property type="entry name" value="LIM/homeobox protein Lhx4"/>
    <property type="match status" value="1"/>
</dbReference>
<dbReference type="InterPro" id="IPR050453">
    <property type="entry name" value="LIM_Homeobox_TF"/>
</dbReference>
<evidence type="ECO:0000256" key="10">
    <source>
        <dbReference type="PROSITE-ProRule" id="PRU00125"/>
    </source>
</evidence>
<comment type="subcellular location">
    <subcellularLocation>
        <location evidence="1 9 11">Nucleus</location>
    </subcellularLocation>
</comment>
<feature type="compositionally biased region" description="Acidic residues" evidence="12">
    <location>
        <begin position="288"/>
        <end position="309"/>
    </location>
</feature>
<dbReference type="PROSITE" id="PS50071">
    <property type="entry name" value="HOMEOBOX_2"/>
    <property type="match status" value="1"/>
</dbReference>
<proteinExistence type="predicted"/>
<keyword evidence="4 10" id="KW-0862">Zinc</keyword>
<sequence>MVCIVFPFGMERNISSRDCDIVDLDHPSLGALISGKDGSSPTDISTTSSETEEKICSGCGCLIKDRYIYRVMNENYHESCLKCSCCQLPLSSFKKCFSRHGSIYCEHDHQMLYGKRCRRCMSVLVSTDIVHRVHYMYYHAHCFSCCSCQGPFNLGDEYHVFDGEVFCRNDYQTICNYQTNIATADPQIEEVVRSSIHRKTPKRPRTILNAQQRRQFKTAFERSSKPSRKVREQLANETGLSVRVVQVWFQNQRAKIKKMNKKDSDSTDTFKHGPGSEGRSTADIRSSEDEEESIINMDTDDLESPETSDDPIQKLYNMTSSQIYFPYQS</sequence>
<dbReference type="SMART" id="SM00389">
    <property type="entry name" value="HOX"/>
    <property type="match status" value="1"/>
</dbReference>
<evidence type="ECO:0000256" key="3">
    <source>
        <dbReference type="ARBA" id="ARBA00022737"/>
    </source>
</evidence>
<organism evidence="15 16">
    <name type="scientific">Caenorhabditis tropicalis</name>
    <dbReference type="NCBI Taxonomy" id="1561998"/>
    <lineage>
        <taxon>Eukaryota</taxon>
        <taxon>Metazoa</taxon>
        <taxon>Ecdysozoa</taxon>
        <taxon>Nematoda</taxon>
        <taxon>Chromadorea</taxon>
        <taxon>Rhabditida</taxon>
        <taxon>Rhabditina</taxon>
        <taxon>Rhabditomorpha</taxon>
        <taxon>Rhabditoidea</taxon>
        <taxon>Rhabditidae</taxon>
        <taxon>Peloderinae</taxon>
        <taxon>Caenorhabditis</taxon>
    </lineage>
</organism>
<dbReference type="GO" id="GO:0005634">
    <property type="term" value="C:nucleus"/>
    <property type="evidence" value="ECO:0007669"/>
    <property type="project" value="UniProtKB-SubCell"/>
</dbReference>
<dbReference type="PROSITE" id="PS00478">
    <property type="entry name" value="LIM_DOMAIN_1"/>
    <property type="match status" value="2"/>
</dbReference>
<dbReference type="InterPro" id="IPR017970">
    <property type="entry name" value="Homeobox_CS"/>
</dbReference>
<dbReference type="GO" id="GO:0000981">
    <property type="term" value="F:DNA-binding transcription factor activity, RNA polymerase II-specific"/>
    <property type="evidence" value="ECO:0007669"/>
    <property type="project" value="InterPro"/>
</dbReference>
<evidence type="ECO:0000313" key="16">
    <source>
        <dbReference type="WBParaSite" id="Csp11.Scaffold548.g3554.t1"/>
    </source>
</evidence>
<dbReference type="FunFam" id="2.10.110.10:FF:000178">
    <property type="entry name" value="LIM domain family"/>
    <property type="match status" value="1"/>
</dbReference>
<dbReference type="PANTHER" id="PTHR24208">
    <property type="entry name" value="LIM/HOMEOBOX PROTEIN LHX"/>
    <property type="match status" value="1"/>
</dbReference>
<evidence type="ECO:0000256" key="7">
    <source>
        <dbReference type="ARBA" id="ARBA00023155"/>
    </source>
</evidence>
<dbReference type="CDD" id="cd00086">
    <property type="entry name" value="homeodomain"/>
    <property type="match status" value="1"/>
</dbReference>
<reference evidence="16" key="1">
    <citation type="submission" date="2016-11" db="UniProtKB">
        <authorList>
            <consortium name="WormBaseParasite"/>
        </authorList>
    </citation>
    <scope>IDENTIFICATION</scope>
</reference>
<dbReference type="FunFam" id="2.10.110.10:FF:000136">
    <property type="entry name" value="LIM domain family"/>
    <property type="match status" value="1"/>
</dbReference>
<name>A0A1I7T8U1_9PELO</name>
<dbReference type="PANTHER" id="PTHR24208:SF166">
    <property type="entry name" value="LIM HOMEOBOX TRANSCRIPTION FACTOR 1 ALPHA, ISOFORM B"/>
    <property type="match status" value="1"/>
</dbReference>
<feature type="domain" description="Homeobox" evidence="14">
    <location>
        <begin position="199"/>
        <end position="259"/>
    </location>
</feature>
<evidence type="ECO:0000256" key="4">
    <source>
        <dbReference type="ARBA" id="ARBA00022833"/>
    </source>
</evidence>